<evidence type="ECO:0000313" key="3">
    <source>
        <dbReference type="Proteomes" id="UP000221837"/>
    </source>
</evidence>
<feature type="transmembrane region" description="Helical" evidence="1">
    <location>
        <begin position="6"/>
        <end position="24"/>
    </location>
</feature>
<keyword evidence="1" id="KW-1133">Transmembrane helix</keyword>
<proteinExistence type="predicted"/>
<accession>A0A1S6UAY1</accession>
<organism evidence="2 3">
    <name type="scientific">Serratia phage BF</name>
    <dbReference type="NCBI Taxonomy" id="1962671"/>
    <lineage>
        <taxon>Viruses</taxon>
        <taxon>Duplodnaviria</taxon>
        <taxon>Heunggongvirae</taxon>
        <taxon>Uroviricota</taxon>
        <taxon>Caudoviricetes</taxon>
        <taxon>Eneladusvirus</taxon>
        <taxon>Eneladusvirus BF</taxon>
    </lineage>
</organism>
<feature type="transmembrane region" description="Helical" evidence="1">
    <location>
        <begin position="29"/>
        <end position="48"/>
    </location>
</feature>
<keyword evidence="3" id="KW-1185">Reference proteome</keyword>
<protein>
    <submittedName>
        <fullName evidence="2">Uncharacterized protein</fullName>
    </submittedName>
</protein>
<dbReference type="EMBL" id="KY630187">
    <property type="protein sequence ID" value="AQW88834.1"/>
    <property type="molecule type" value="Genomic_DNA"/>
</dbReference>
<evidence type="ECO:0000256" key="1">
    <source>
        <dbReference type="SAM" id="Phobius"/>
    </source>
</evidence>
<reference evidence="2" key="1">
    <citation type="submission" date="2017-02" db="EMBL/GenBank/DDBJ databases">
        <title>Genome sequence of Serratia marcescens phage BF.</title>
        <authorList>
            <person name="Casey E."/>
            <person name="Fitzgerald B."/>
            <person name="Mahony J."/>
            <person name="Lugli G."/>
            <person name="Ventura M."/>
            <person name="van Sinderen D."/>
        </authorList>
    </citation>
    <scope>NUCLEOTIDE SEQUENCE [LARGE SCALE GENOMIC DNA]</scope>
</reference>
<keyword evidence="1" id="KW-0472">Membrane</keyword>
<keyword evidence="1" id="KW-0812">Transmembrane</keyword>
<feature type="transmembrane region" description="Helical" evidence="1">
    <location>
        <begin position="82"/>
        <end position="108"/>
    </location>
</feature>
<dbReference type="Proteomes" id="UP000221837">
    <property type="component" value="Genome"/>
</dbReference>
<name>A0A1S6UAY1_9CAUD</name>
<gene>
    <name evidence="2" type="ORF">BF_0309</name>
</gene>
<evidence type="ECO:0000313" key="2">
    <source>
        <dbReference type="EMBL" id="AQW88834.1"/>
    </source>
</evidence>
<sequence length="127" mass="14634">MIIFIYNIVSIIFSLMFIYTGHIVEVKIFYVMLALCAIGITFCVNKVVESYKTIHNSEKKEAIEMVYVHEYGLRLSNYIGSFIVHSSIILMLIHSIPLFVSISAVLIYRVLSLIKNNKLVLKERKSK</sequence>